<keyword evidence="2" id="KW-1185">Reference proteome</keyword>
<feature type="non-terminal residue" evidence="1">
    <location>
        <position position="1"/>
    </location>
</feature>
<dbReference type="AlphaFoldDB" id="A0A9N9PII5"/>
<comment type="caution">
    <text evidence="1">The sequence shown here is derived from an EMBL/GenBank/DDBJ whole genome shotgun (WGS) entry which is preliminary data.</text>
</comment>
<dbReference type="Gene3D" id="3.30.465.10">
    <property type="match status" value="1"/>
</dbReference>
<evidence type="ECO:0000313" key="2">
    <source>
        <dbReference type="Proteomes" id="UP000789759"/>
    </source>
</evidence>
<dbReference type="OrthoDB" id="9983560at2759"/>
<gene>
    <name evidence="1" type="ORF">CPELLU_LOCUS19931</name>
</gene>
<protein>
    <submittedName>
        <fullName evidence="1">924_t:CDS:1</fullName>
    </submittedName>
</protein>
<dbReference type="GO" id="GO:0050660">
    <property type="term" value="F:flavin adenine dinucleotide binding"/>
    <property type="evidence" value="ECO:0007669"/>
    <property type="project" value="InterPro"/>
</dbReference>
<dbReference type="InterPro" id="IPR036318">
    <property type="entry name" value="FAD-bd_PCMH-like_sf"/>
</dbReference>
<dbReference type="SUPFAM" id="SSF56176">
    <property type="entry name" value="FAD-binding/transporter-associated domain-like"/>
    <property type="match status" value="1"/>
</dbReference>
<dbReference type="Proteomes" id="UP000789759">
    <property type="component" value="Unassembled WGS sequence"/>
</dbReference>
<dbReference type="PANTHER" id="PTHR32448">
    <property type="entry name" value="OS08G0158400 PROTEIN"/>
    <property type="match status" value="1"/>
</dbReference>
<name>A0A9N9PII5_9GLOM</name>
<evidence type="ECO:0000313" key="1">
    <source>
        <dbReference type="EMBL" id="CAG8823712.1"/>
    </source>
</evidence>
<organism evidence="1 2">
    <name type="scientific">Cetraspora pellucida</name>
    <dbReference type="NCBI Taxonomy" id="1433469"/>
    <lineage>
        <taxon>Eukaryota</taxon>
        <taxon>Fungi</taxon>
        <taxon>Fungi incertae sedis</taxon>
        <taxon>Mucoromycota</taxon>
        <taxon>Glomeromycotina</taxon>
        <taxon>Glomeromycetes</taxon>
        <taxon>Diversisporales</taxon>
        <taxon>Gigasporaceae</taxon>
        <taxon>Cetraspora</taxon>
    </lineage>
</organism>
<reference evidence="1" key="1">
    <citation type="submission" date="2021-06" db="EMBL/GenBank/DDBJ databases">
        <authorList>
            <person name="Kallberg Y."/>
            <person name="Tangrot J."/>
            <person name="Rosling A."/>
        </authorList>
    </citation>
    <scope>NUCLEOTIDE SEQUENCE</scope>
    <source>
        <strain evidence="1">FL966</strain>
    </source>
</reference>
<dbReference type="InterPro" id="IPR016169">
    <property type="entry name" value="FAD-bd_PCMH_sub2"/>
</dbReference>
<feature type="non-terminal residue" evidence="1">
    <location>
        <position position="250"/>
    </location>
</feature>
<sequence length="250" mass="28278">GGCLYIGFGGHALGSGMGFLVRKFGFSSDNILDAQIVLANGTVVNNVKEYPELLWTLRGARNAGYGIFTTSTIKIHPIQKIVTRFNLTYDFDQTSSILSVINQLGNNYFHQNLTFATSITKLPELTVDVFGIYLGSAAELQPYIQDFIIYQNLKWSRIMKDVGNFKVKTFFMNSGGLSIEEAKNLMKFIEGFKCDLKIEMLLLGGRVNKVRRNETAFVHRGHMNHMNIKVIEPSEMCLRDLKIFSNHFQQ</sequence>
<proteinExistence type="predicted"/>
<dbReference type="Gene3D" id="3.40.462.20">
    <property type="match status" value="1"/>
</dbReference>
<accession>A0A9N9PII5</accession>
<dbReference type="EMBL" id="CAJVQA010053339">
    <property type="protein sequence ID" value="CAG8823712.1"/>
    <property type="molecule type" value="Genomic_DNA"/>
</dbReference>